<keyword evidence="2 5" id="KW-0645">Protease</keyword>
<evidence type="ECO:0000313" key="8">
    <source>
        <dbReference type="Proteomes" id="UP000216312"/>
    </source>
</evidence>
<dbReference type="Pfam" id="PF00082">
    <property type="entry name" value="Peptidase_S8"/>
    <property type="match status" value="2"/>
</dbReference>
<dbReference type="PROSITE" id="PS00137">
    <property type="entry name" value="SUBTILASE_HIS"/>
    <property type="match status" value="1"/>
</dbReference>
<evidence type="ECO:0000256" key="5">
    <source>
        <dbReference type="PROSITE-ProRule" id="PRU01240"/>
    </source>
</evidence>
<keyword evidence="4 5" id="KW-0720">Serine protease</keyword>
<dbReference type="GO" id="GO:0004252">
    <property type="term" value="F:serine-type endopeptidase activity"/>
    <property type="evidence" value="ECO:0007669"/>
    <property type="project" value="UniProtKB-UniRule"/>
</dbReference>
<evidence type="ECO:0000256" key="1">
    <source>
        <dbReference type="ARBA" id="ARBA00011073"/>
    </source>
</evidence>
<dbReference type="PROSITE" id="PS51257">
    <property type="entry name" value="PROKAR_LIPOPROTEIN"/>
    <property type="match status" value="1"/>
</dbReference>
<comment type="similarity">
    <text evidence="1 5">Belongs to the peptidase S8 family.</text>
</comment>
<dbReference type="EMBL" id="NMUJ01000076">
    <property type="protein sequence ID" value="OYV02555.1"/>
    <property type="molecule type" value="Genomic_DNA"/>
</dbReference>
<evidence type="ECO:0000256" key="2">
    <source>
        <dbReference type="ARBA" id="ARBA00022670"/>
    </source>
</evidence>
<dbReference type="SUPFAM" id="SSF52743">
    <property type="entry name" value="Subtilisin-like"/>
    <property type="match status" value="1"/>
</dbReference>
<dbReference type="PANTHER" id="PTHR43806:SF11">
    <property type="entry name" value="CEREVISIN-RELATED"/>
    <property type="match status" value="1"/>
</dbReference>
<dbReference type="InterPro" id="IPR036852">
    <property type="entry name" value="Peptidase_S8/S53_dom_sf"/>
</dbReference>
<keyword evidence="3 5" id="KW-0378">Hydrolase</keyword>
<dbReference type="GO" id="GO:0006508">
    <property type="term" value="P:proteolysis"/>
    <property type="evidence" value="ECO:0007669"/>
    <property type="project" value="UniProtKB-KW"/>
</dbReference>
<dbReference type="InterPro" id="IPR022398">
    <property type="entry name" value="Peptidase_S8_His-AS"/>
</dbReference>
<sequence>MMRLLRIVIIGMLLLACALHHTWSGRRVYNYGKYFANQPYLQQIGMPSQLKLPETGLIVAVIDIGMDLSHPAYKNKLIENDFRGESAIYPEDEACLAHGTAVASLIAAESREMIGIAPNVKLLPVCIGVPNPKGYEDIATTYYKMEPKDFIKLAQDPDKLKRFKEFAEARKKIILKNCANAIRYAVDHGAKVINMSFTTLQDTQYIADAVRYAASKGVVLVAGTGNSGNEGIGYPAKFKEVIAVGGVDENDVWWYEEKQLEGIPIPIRQGSNYGDGIDVVAPCCNLLHAFPTQLSDTIYQTTGCGTSLATSLATPLVTGLAALILSLNPTLSVEEVKQLIIMGCDDLGDAGWDHKYGYGRFNVGKTLTLMKK</sequence>
<evidence type="ECO:0000256" key="4">
    <source>
        <dbReference type="ARBA" id="ARBA00022825"/>
    </source>
</evidence>
<proteinExistence type="inferred from homology"/>
<evidence type="ECO:0000259" key="6">
    <source>
        <dbReference type="Pfam" id="PF00082"/>
    </source>
</evidence>
<dbReference type="InterPro" id="IPR015500">
    <property type="entry name" value="Peptidase_S8_subtilisin-rel"/>
</dbReference>
<dbReference type="InterPro" id="IPR050131">
    <property type="entry name" value="Peptidase_S8_subtilisin-like"/>
</dbReference>
<feature type="active site" description="Charge relay system" evidence="5">
    <location>
        <position position="311"/>
    </location>
</feature>
<evidence type="ECO:0000256" key="3">
    <source>
        <dbReference type="ARBA" id="ARBA00022801"/>
    </source>
</evidence>
<feature type="domain" description="Peptidase S8/S53" evidence="6">
    <location>
        <begin position="55"/>
        <end position="148"/>
    </location>
</feature>
<protein>
    <recommendedName>
        <fullName evidence="6">Peptidase S8/S53 domain-containing protein</fullName>
    </recommendedName>
</protein>
<feature type="domain" description="Peptidase S8/S53" evidence="6">
    <location>
        <begin position="177"/>
        <end position="359"/>
    </location>
</feature>
<feature type="active site" description="Charge relay system" evidence="5">
    <location>
        <position position="63"/>
    </location>
</feature>
<dbReference type="PANTHER" id="PTHR43806">
    <property type="entry name" value="PEPTIDASE S8"/>
    <property type="match status" value="1"/>
</dbReference>
<feature type="active site" description="Charge relay system" evidence="5">
    <location>
        <position position="98"/>
    </location>
</feature>
<comment type="caution">
    <text evidence="7">The sequence shown here is derived from an EMBL/GenBank/DDBJ whole genome shotgun (WGS) entry which is preliminary data.</text>
</comment>
<gene>
    <name evidence="7" type="ORF">CGW93_04905</name>
</gene>
<accession>A0A257LSA7</accession>
<organism evidence="7 8">
    <name type="scientific">candidate division WOR-3 bacterium 4484_18</name>
    <dbReference type="NCBI Taxonomy" id="2020626"/>
    <lineage>
        <taxon>Bacteria</taxon>
        <taxon>Bacteria division WOR-3</taxon>
    </lineage>
</organism>
<name>A0A257LSA7_UNCW3</name>
<dbReference type="PRINTS" id="PR00723">
    <property type="entry name" value="SUBTILISIN"/>
</dbReference>
<dbReference type="PROSITE" id="PS51892">
    <property type="entry name" value="SUBTILASE"/>
    <property type="match status" value="1"/>
</dbReference>
<dbReference type="Proteomes" id="UP000216312">
    <property type="component" value="Unassembled WGS sequence"/>
</dbReference>
<dbReference type="AlphaFoldDB" id="A0A257LSA7"/>
<reference evidence="8" key="1">
    <citation type="submission" date="2017-07" db="EMBL/GenBank/DDBJ databases">
        <title>Novel pathways for hydrocarbon cycling and metabolic interdependencies in hydrothermal sediment communities.</title>
        <authorList>
            <person name="Dombrowski N."/>
            <person name="Seitz K."/>
            <person name="Teske A."/>
            <person name="Baker B."/>
        </authorList>
    </citation>
    <scope>NUCLEOTIDE SEQUENCE [LARGE SCALE GENOMIC DNA]</scope>
</reference>
<evidence type="ECO:0000313" key="7">
    <source>
        <dbReference type="EMBL" id="OYV02555.1"/>
    </source>
</evidence>
<dbReference type="InterPro" id="IPR000209">
    <property type="entry name" value="Peptidase_S8/S53_dom"/>
</dbReference>
<dbReference type="Gene3D" id="3.40.50.200">
    <property type="entry name" value="Peptidase S8/S53 domain"/>
    <property type="match status" value="1"/>
</dbReference>